<sequence>MQTTFILWSWLDCYCTQQIRTALSAPIPETWIGRLAKHVHTLILTRGASRELRPAEFGLEGLDAVYAFKQRKSLDLDIPQELVVAVVIDIIARWLQFPTTGQSRPRGWFVDSIVHACGPNILFLDSVWFAFRNLSTEVFGDPSTKITTPAAYRPLAAALAAYPLEPLIYPGYESLRQPTLFQAAVHGRRDFLLPFRECAPSRARSRLPGNCFDPVHARTLGGLFSGLLFRGVFFATPFGLQATTYFPNPDAWNVECAKYPSQPVDFFCNIRAYSSAKCNRGVHLVPCFWEVINSPSCANWEKNTCKGAYDFTECYKFLTASNPTRFREIGGLIGFLLTADFAYAGAVSLPTVDTVGKIIRDINKGGVKGLARLGLIPQPEAAKKGFKKSDVTVVKGGFSRLYRFLDVKLSDASKKRMVFDAIMVENGLCKLTRWDSLKLITL</sequence>
<comment type="caution">
    <text evidence="1">The sequence shown here is derived from an EMBL/GenBank/DDBJ whole genome shotgun (WGS) entry which is preliminary data.</text>
</comment>
<proteinExistence type="predicted"/>
<organism evidence="1 2">
    <name type="scientific">Mycena maculata</name>
    <dbReference type="NCBI Taxonomy" id="230809"/>
    <lineage>
        <taxon>Eukaryota</taxon>
        <taxon>Fungi</taxon>
        <taxon>Dikarya</taxon>
        <taxon>Basidiomycota</taxon>
        <taxon>Agaricomycotina</taxon>
        <taxon>Agaricomycetes</taxon>
        <taxon>Agaricomycetidae</taxon>
        <taxon>Agaricales</taxon>
        <taxon>Marasmiineae</taxon>
        <taxon>Mycenaceae</taxon>
        <taxon>Mycena</taxon>
    </lineage>
</organism>
<reference evidence="1" key="1">
    <citation type="submission" date="2023-03" db="EMBL/GenBank/DDBJ databases">
        <title>Massive genome expansion in bonnet fungi (Mycena s.s.) driven by repeated elements and novel gene families across ecological guilds.</title>
        <authorList>
            <consortium name="Lawrence Berkeley National Laboratory"/>
            <person name="Harder C.B."/>
            <person name="Miyauchi S."/>
            <person name="Viragh M."/>
            <person name="Kuo A."/>
            <person name="Thoen E."/>
            <person name="Andreopoulos B."/>
            <person name="Lu D."/>
            <person name="Skrede I."/>
            <person name="Drula E."/>
            <person name="Henrissat B."/>
            <person name="Morin E."/>
            <person name="Kohler A."/>
            <person name="Barry K."/>
            <person name="LaButti K."/>
            <person name="Morin E."/>
            <person name="Salamov A."/>
            <person name="Lipzen A."/>
            <person name="Mereny Z."/>
            <person name="Hegedus B."/>
            <person name="Baldrian P."/>
            <person name="Stursova M."/>
            <person name="Weitz H."/>
            <person name="Taylor A."/>
            <person name="Grigoriev I.V."/>
            <person name="Nagy L.G."/>
            <person name="Martin F."/>
            <person name="Kauserud H."/>
        </authorList>
    </citation>
    <scope>NUCLEOTIDE SEQUENCE</scope>
    <source>
        <strain evidence="1">CBHHK188m</strain>
    </source>
</reference>
<dbReference type="AlphaFoldDB" id="A0AAD7K8J0"/>
<gene>
    <name evidence="1" type="ORF">DFH07DRAFT_729133</name>
</gene>
<evidence type="ECO:0000313" key="1">
    <source>
        <dbReference type="EMBL" id="KAJ7780603.1"/>
    </source>
</evidence>
<name>A0AAD7K8J0_9AGAR</name>
<protein>
    <submittedName>
        <fullName evidence="1">Uncharacterized protein</fullName>
    </submittedName>
</protein>
<accession>A0AAD7K8J0</accession>
<evidence type="ECO:0000313" key="2">
    <source>
        <dbReference type="Proteomes" id="UP001215280"/>
    </source>
</evidence>
<keyword evidence="2" id="KW-1185">Reference proteome</keyword>
<dbReference type="EMBL" id="JARJLG010000005">
    <property type="protein sequence ID" value="KAJ7780603.1"/>
    <property type="molecule type" value="Genomic_DNA"/>
</dbReference>
<dbReference type="Proteomes" id="UP001215280">
    <property type="component" value="Unassembled WGS sequence"/>
</dbReference>